<dbReference type="PROSITE" id="PS51755">
    <property type="entry name" value="OMPR_PHOB"/>
    <property type="match status" value="1"/>
</dbReference>
<dbReference type="AlphaFoldDB" id="A0A938YKQ4"/>
<dbReference type="SUPFAM" id="SSF46894">
    <property type="entry name" value="C-terminal effector domain of the bipartite response regulators"/>
    <property type="match status" value="1"/>
</dbReference>
<evidence type="ECO:0000256" key="1">
    <source>
        <dbReference type="ARBA" id="ARBA00023125"/>
    </source>
</evidence>
<dbReference type="InterPro" id="IPR036108">
    <property type="entry name" value="4pyrrol_syn_uPrphyn_synt_sf"/>
</dbReference>
<feature type="DNA-binding region" description="OmpR/PhoB-type" evidence="2">
    <location>
        <begin position="292"/>
        <end position="385"/>
    </location>
</feature>
<dbReference type="CDD" id="cd00383">
    <property type="entry name" value="trans_reg_C"/>
    <property type="match status" value="1"/>
</dbReference>
<dbReference type="EC" id="4.2.1.75" evidence="4"/>
<dbReference type="PANTHER" id="PTHR40082:SF1">
    <property type="entry name" value="BLR5956 PROTEIN"/>
    <property type="match status" value="1"/>
</dbReference>
<evidence type="ECO:0000259" key="3">
    <source>
        <dbReference type="PROSITE" id="PS51755"/>
    </source>
</evidence>
<dbReference type="InterPro" id="IPR001867">
    <property type="entry name" value="OmpR/PhoB-type_DNA-bd"/>
</dbReference>
<dbReference type="Proteomes" id="UP000663801">
    <property type="component" value="Unassembled WGS sequence"/>
</dbReference>
<dbReference type="GO" id="GO:0000160">
    <property type="term" value="P:phosphorelay signal transduction system"/>
    <property type="evidence" value="ECO:0007669"/>
    <property type="project" value="InterPro"/>
</dbReference>
<dbReference type="InterPro" id="IPR036388">
    <property type="entry name" value="WH-like_DNA-bd_sf"/>
</dbReference>
<dbReference type="CDD" id="cd06578">
    <property type="entry name" value="HemD"/>
    <property type="match status" value="1"/>
</dbReference>
<accession>A0A938YKQ4</accession>
<keyword evidence="1 2" id="KW-0238">DNA-binding</keyword>
<dbReference type="InterPro" id="IPR016032">
    <property type="entry name" value="Sig_transdc_resp-reg_C-effctor"/>
</dbReference>
<gene>
    <name evidence="4" type="ORF">JL107_01290</name>
</gene>
<dbReference type="PANTHER" id="PTHR40082">
    <property type="entry name" value="BLR5956 PROTEIN"/>
    <property type="match status" value="1"/>
</dbReference>
<dbReference type="GO" id="GO:0006355">
    <property type="term" value="P:regulation of DNA-templated transcription"/>
    <property type="evidence" value="ECO:0007669"/>
    <property type="project" value="InterPro"/>
</dbReference>
<dbReference type="InterPro" id="IPR003754">
    <property type="entry name" value="4pyrrol_synth_uPrphyn_synth"/>
</dbReference>
<evidence type="ECO:0000256" key="2">
    <source>
        <dbReference type="PROSITE-ProRule" id="PRU01091"/>
    </source>
</evidence>
<sequence>MGWGYFRSCRPSSSPRSVVADVSSLAGFTIGITAARRREEFGAALARRGATVLYGPAIRIVPLENDDELRRATQACVDAPPDIVVATTGIGFRGWIEAADGWGLGEGLLDVLKRATLLARGPKVVGAMHAAGLFGEWSPESESSTEVLERLLTMDLQGRRVAIQLHGEPLPDMVDVLHEAGATVEQIQVYRWTLPVDTAPLVKLCQQVAAREMQALTFTSAPAAVSFLQIADELGLGDQVRDALHSEVLAVAVGPVTAAPLDRAGIPVVQPNRSRLGAMVREISVQVPARFARRVVAAGHTLELRGTGVLIDDRFVSPGPSGMALLRSLVEHPGQVHTRAELSAVLPGGSADDHAIEVAIGRLRTALGEPRIIQTVVKRGYRLAFDPEVASSGRY</sequence>
<dbReference type="Gene3D" id="1.10.10.10">
    <property type="entry name" value="Winged helix-like DNA-binding domain superfamily/Winged helix DNA-binding domain"/>
    <property type="match status" value="1"/>
</dbReference>
<name>A0A938YKQ4_9ACTN</name>
<evidence type="ECO:0000313" key="5">
    <source>
        <dbReference type="Proteomes" id="UP000663801"/>
    </source>
</evidence>
<feature type="domain" description="OmpR/PhoB-type" evidence="3">
    <location>
        <begin position="292"/>
        <end position="385"/>
    </location>
</feature>
<reference evidence="4" key="1">
    <citation type="submission" date="2021-01" db="EMBL/GenBank/DDBJ databases">
        <title>KCTC 19127 draft genome.</title>
        <authorList>
            <person name="An D."/>
        </authorList>
    </citation>
    <scope>NUCLEOTIDE SEQUENCE</scope>
    <source>
        <strain evidence="4">KCTC 19127</strain>
    </source>
</reference>
<dbReference type="NCBIfam" id="NF005568">
    <property type="entry name" value="PRK07239.1"/>
    <property type="match status" value="1"/>
</dbReference>
<organism evidence="4 5">
    <name type="scientific">Nakamurella flavida</name>
    <dbReference type="NCBI Taxonomy" id="363630"/>
    <lineage>
        <taxon>Bacteria</taxon>
        <taxon>Bacillati</taxon>
        <taxon>Actinomycetota</taxon>
        <taxon>Actinomycetes</taxon>
        <taxon>Nakamurellales</taxon>
        <taxon>Nakamurellaceae</taxon>
        <taxon>Nakamurella</taxon>
    </lineage>
</organism>
<keyword evidence="4" id="KW-0456">Lyase</keyword>
<dbReference type="Gene3D" id="3.40.50.10090">
    <property type="match status" value="2"/>
</dbReference>
<keyword evidence="5" id="KW-1185">Reference proteome</keyword>
<dbReference type="EMBL" id="JAERWL010000002">
    <property type="protein sequence ID" value="MBM9475069.1"/>
    <property type="molecule type" value="Genomic_DNA"/>
</dbReference>
<dbReference type="GO" id="GO:0006780">
    <property type="term" value="P:uroporphyrinogen III biosynthetic process"/>
    <property type="evidence" value="ECO:0007669"/>
    <property type="project" value="InterPro"/>
</dbReference>
<dbReference type="InterPro" id="IPR039793">
    <property type="entry name" value="UROS/Hem4"/>
</dbReference>
<proteinExistence type="predicted"/>
<evidence type="ECO:0000313" key="4">
    <source>
        <dbReference type="EMBL" id="MBM9475069.1"/>
    </source>
</evidence>
<dbReference type="SMART" id="SM00862">
    <property type="entry name" value="Trans_reg_C"/>
    <property type="match status" value="1"/>
</dbReference>
<comment type="caution">
    <text evidence="4">The sequence shown here is derived from an EMBL/GenBank/DDBJ whole genome shotgun (WGS) entry which is preliminary data.</text>
</comment>
<dbReference type="Pfam" id="PF02602">
    <property type="entry name" value="HEM4"/>
    <property type="match status" value="1"/>
</dbReference>
<dbReference type="GO" id="GO:0003677">
    <property type="term" value="F:DNA binding"/>
    <property type="evidence" value="ECO:0007669"/>
    <property type="project" value="UniProtKB-UniRule"/>
</dbReference>
<dbReference type="SUPFAM" id="SSF69618">
    <property type="entry name" value="HemD-like"/>
    <property type="match status" value="1"/>
</dbReference>
<dbReference type="GO" id="GO:0004852">
    <property type="term" value="F:uroporphyrinogen-III synthase activity"/>
    <property type="evidence" value="ECO:0007669"/>
    <property type="project" value="UniProtKB-EC"/>
</dbReference>
<dbReference type="Pfam" id="PF00486">
    <property type="entry name" value="Trans_reg_C"/>
    <property type="match status" value="1"/>
</dbReference>
<protein>
    <submittedName>
        <fullName evidence="4">Uroporphyrinogen-III synthase</fullName>
        <ecNumber evidence="4">4.2.1.75</ecNumber>
    </submittedName>
</protein>